<dbReference type="SUPFAM" id="SSF75620">
    <property type="entry name" value="Release factor"/>
    <property type="match status" value="1"/>
</dbReference>
<dbReference type="GO" id="GO:0003747">
    <property type="term" value="F:translation release factor activity"/>
    <property type="evidence" value="ECO:0007669"/>
    <property type="project" value="InterPro"/>
</dbReference>
<dbReference type="Proteomes" id="UP000245474">
    <property type="component" value="Unassembled WGS sequence"/>
</dbReference>
<dbReference type="GO" id="GO:0004045">
    <property type="term" value="F:peptidyl-tRNA hydrolase activity"/>
    <property type="evidence" value="ECO:0007669"/>
    <property type="project" value="TreeGrafter"/>
</dbReference>
<reference evidence="4 5" key="1">
    <citation type="submission" date="2018-05" db="EMBL/GenBank/DDBJ databases">
        <title>Spiribacter halobius sp. nov., a moderately halophilic bacterium isolated from marine solar saltern.</title>
        <authorList>
            <person name="Zheng W.-S."/>
            <person name="Lu D.-C."/>
            <person name="Du Z.-J."/>
        </authorList>
    </citation>
    <scope>NUCLEOTIDE SEQUENCE [LARGE SCALE GENOMIC DNA]</scope>
    <source>
        <strain evidence="4 5">E85</strain>
    </source>
</reference>
<evidence type="ECO:0000256" key="1">
    <source>
        <dbReference type="ARBA" id="ARBA00010835"/>
    </source>
</evidence>
<dbReference type="Pfam" id="PF00472">
    <property type="entry name" value="RF-1"/>
    <property type="match status" value="1"/>
</dbReference>
<accession>A0A2U2N380</accession>
<evidence type="ECO:0000256" key="2">
    <source>
        <dbReference type="SAM" id="MobiDB-lite"/>
    </source>
</evidence>
<feature type="domain" description="Prokaryotic-type class I peptide chain release factors" evidence="3">
    <location>
        <begin position="21"/>
        <end position="37"/>
    </location>
</feature>
<keyword evidence="4" id="KW-0378">Hydrolase</keyword>
<gene>
    <name evidence="4" type="ORF">DEM34_07950</name>
</gene>
<dbReference type="AlphaFoldDB" id="A0A2U2N380"/>
<feature type="compositionally biased region" description="Basic residues" evidence="2">
    <location>
        <begin position="102"/>
        <end position="132"/>
    </location>
</feature>
<keyword evidence="5" id="KW-1185">Reference proteome</keyword>
<name>A0A2U2N380_9GAMM</name>
<dbReference type="OrthoDB" id="9815709at2"/>
<comment type="similarity">
    <text evidence="1">Belongs to the prokaryotic/mitochondrial release factor family.</text>
</comment>
<protein>
    <submittedName>
        <fullName evidence="4">Aminoacyl-tRNA hydrolase</fullName>
    </submittedName>
</protein>
<dbReference type="RefSeq" id="WP_109678010.1">
    <property type="nucleotide sequence ID" value="NZ_CP086615.1"/>
</dbReference>
<dbReference type="InterPro" id="IPR000352">
    <property type="entry name" value="Pep_chain_release_fac_I"/>
</dbReference>
<sequence>MLRIDEQLAVPEEEIEITAVRAQGPGGQNVNKVATAVQLHFDVRASSLPEDVKMRLLARRDRRLRKDGVLVIKAQRRRTQEGNREDALARLAELVRAASTPQKRRRPTRPPKSAHRRRLQAKARRARLKSLRGRPPPE</sequence>
<dbReference type="PANTHER" id="PTHR47814">
    <property type="entry name" value="PEPTIDYL-TRNA HYDROLASE ARFB"/>
    <property type="match status" value="1"/>
</dbReference>
<organism evidence="4 5">
    <name type="scientific">Sediminicurvatus halobius</name>
    <dbReference type="NCBI Taxonomy" id="2182432"/>
    <lineage>
        <taxon>Bacteria</taxon>
        <taxon>Pseudomonadati</taxon>
        <taxon>Pseudomonadota</taxon>
        <taxon>Gammaproteobacteria</taxon>
        <taxon>Chromatiales</taxon>
        <taxon>Ectothiorhodospiraceae</taxon>
        <taxon>Sediminicurvatus</taxon>
    </lineage>
</organism>
<evidence type="ECO:0000313" key="5">
    <source>
        <dbReference type="Proteomes" id="UP000245474"/>
    </source>
</evidence>
<dbReference type="GO" id="GO:0072344">
    <property type="term" value="P:rescue of stalled ribosome"/>
    <property type="evidence" value="ECO:0007669"/>
    <property type="project" value="TreeGrafter"/>
</dbReference>
<dbReference type="Gene3D" id="3.30.160.20">
    <property type="match status" value="1"/>
</dbReference>
<proteinExistence type="inferred from homology"/>
<comment type="caution">
    <text evidence="4">The sequence shown here is derived from an EMBL/GenBank/DDBJ whole genome shotgun (WGS) entry which is preliminary data.</text>
</comment>
<dbReference type="InterPro" id="IPR045853">
    <property type="entry name" value="Pep_chain_release_fac_I_sf"/>
</dbReference>
<dbReference type="PROSITE" id="PS00745">
    <property type="entry name" value="RF_PROK_I"/>
    <property type="match status" value="1"/>
</dbReference>
<evidence type="ECO:0000259" key="3">
    <source>
        <dbReference type="PROSITE" id="PS00745"/>
    </source>
</evidence>
<feature type="region of interest" description="Disordered" evidence="2">
    <location>
        <begin position="95"/>
        <end position="138"/>
    </location>
</feature>
<dbReference type="NCBIfam" id="NF006718">
    <property type="entry name" value="PRK09256.1"/>
    <property type="match status" value="1"/>
</dbReference>
<evidence type="ECO:0000313" key="4">
    <source>
        <dbReference type="EMBL" id="PWG63488.1"/>
    </source>
</evidence>
<dbReference type="EMBL" id="QFFI01000010">
    <property type="protein sequence ID" value="PWG63488.1"/>
    <property type="molecule type" value="Genomic_DNA"/>
</dbReference>
<dbReference type="GO" id="GO:0043022">
    <property type="term" value="F:ribosome binding"/>
    <property type="evidence" value="ECO:0007669"/>
    <property type="project" value="TreeGrafter"/>
</dbReference>
<dbReference type="PANTHER" id="PTHR47814:SF1">
    <property type="entry name" value="PEPTIDYL-TRNA HYDROLASE ARFB"/>
    <property type="match status" value="1"/>
</dbReference>